<comment type="caution">
    <text evidence="1">The sequence shown here is derived from an EMBL/GenBank/DDBJ whole genome shotgun (WGS) entry which is preliminary data.</text>
</comment>
<protein>
    <submittedName>
        <fullName evidence="1">Uncharacterized protein</fullName>
    </submittedName>
</protein>
<organism evidence="1 2">
    <name type="scientific">Lactuca sativa</name>
    <name type="common">Garden lettuce</name>
    <dbReference type="NCBI Taxonomy" id="4236"/>
    <lineage>
        <taxon>Eukaryota</taxon>
        <taxon>Viridiplantae</taxon>
        <taxon>Streptophyta</taxon>
        <taxon>Embryophyta</taxon>
        <taxon>Tracheophyta</taxon>
        <taxon>Spermatophyta</taxon>
        <taxon>Magnoliopsida</taxon>
        <taxon>eudicotyledons</taxon>
        <taxon>Gunneridae</taxon>
        <taxon>Pentapetalae</taxon>
        <taxon>asterids</taxon>
        <taxon>campanulids</taxon>
        <taxon>Asterales</taxon>
        <taxon>Asteraceae</taxon>
        <taxon>Cichorioideae</taxon>
        <taxon>Cichorieae</taxon>
        <taxon>Lactucinae</taxon>
        <taxon>Lactuca</taxon>
    </lineage>
</organism>
<evidence type="ECO:0000313" key="2">
    <source>
        <dbReference type="Proteomes" id="UP000235145"/>
    </source>
</evidence>
<reference evidence="1 2" key="1">
    <citation type="journal article" date="2017" name="Nat. Commun.">
        <title>Genome assembly with in vitro proximity ligation data and whole-genome triplication in lettuce.</title>
        <authorList>
            <person name="Reyes-Chin-Wo S."/>
            <person name="Wang Z."/>
            <person name="Yang X."/>
            <person name="Kozik A."/>
            <person name="Arikit S."/>
            <person name="Song C."/>
            <person name="Xia L."/>
            <person name="Froenicke L."/>
            <person name="Lavelle D.O."/>
            <person name="Truco M.J."/>
            <person name="Xia R."/>
            <person name="Zhu S."/>
            <person name="Xu C."/>
            <person name="Xu H."/>
            <person name="Xu X."/>
            <person name="Cox K."/>
            <person name="Korf I."/>
            <person name="Meyers B.C."/>
            <person name="Michelmore R.W."/>
        </authorList>
    </citation>
    <scope>NUCLEOTIDE SEQUENCE [LARGE SCALE GENOMIC DNA]</scope>
    <source>
        <strain evidence="2">cv. Salinas</strain>
        <tissue evidence="1">Seedlings</tissue>
    </source>
</reference>
<dbReference type="Proteomes" id="UP000235145">
    <property type="component" value="Unassembled WGS sequence"/>
</dbReference>
<dbReference type="AlphaFoldDB" id="A0A9R1ULJ0"/>
<accession>A0A9R1ULJ0</accession>
<sequence>MNVANSRQGLVPVPPGVHNPSEVGCRTMVNNQDSYAQPVAVAATHGVVDVYQAYGGAASGQTLPVQVLFKNLNVDLKEVSPSSLLMDKVREVEGSPDFSNKMSGQLNNHQWLEKLKKQIELWLEIIVIYSKKVLECEFKLMTLLHINLINRLYNEMQRIIMGRRLSINLMNAANVPFQHFADKIGGYLLKMNSTSMHSFYPHQIHPNTLLLFHFFKFCVCR</sequence>
<gene>
    <name evidence="1" type="ORF">LSAT_V11C800395130</name>
</gene>
<keyword evidence="2" id="KW-1185">Reference proteome</keyword>
<proteinExistence type="predicted"/>
<evidence type="ECO:0000313" key="1">
    <source>
        <dbReference type="EMBL" id="KAJ0189635.1"/>
    </source>
</evidence>
<dbReference type="EMBL" id="NBSK02000008">
    <property type="protein sequence ID" value="KAJ0189635.1"/>
    <property type="molecule type" value="Genomic_DNA"/>
</dbReference>
<name>A0A9R1ULJ0_LACSA</name>